<keyword evidence="1" id="KW-1133">Transmembrane helix</keyword>
<keyword evidence="1" id="KW-0812">Transmembrane</keyword>
<dbReference type="AlphaFoldDB" id="A0A9W5PDJ8"/>
<comment type="caution">
    <text evidence="2">The sequence shown here is derived from an EMBL/GenBank/DDBJ whole genome shotgun (WGS) entry which is preliminary data.</text>
</comment>
<keyword evidence="1" id="KW-0472">Membrane</keyword>
<evidence type="ECO:0000256" key="1">
    <source>
        <dbReference type="SAM" id="Phobius"/>
    </source>
</evidence>
<organism evidence="2 3">
    <name type="scientific">Bacillus inaquosorum KCTC 13429</name>
    <dbReference type="NCBI Taxonomy" id="1236548"/>
    <lineage>
        <taxon>Bacteria</taxon>
        <taxon>Bacillati</taxon>
        <taxon>Bacillota</taxon>
        <taxon>Bacilli</taxon>
        <taxon>Bacillales</taxon>
        <taxon>Bacillaceae</taxon>
        <taxon>Bacillus</taxon>
    </lineage>
</organism>
<keyword evidence="3" id="KW-1185">Reference proteome</keyword>
<proteinExistence type="predicted"/>
<feature type="transmembrane region" description="Helical" evidence="1">
    <location>
        <begin position="14"/>
        <end position="37"/>
    </location>
</feature>
<dbReference type="EMBL" id="AMXN01000002">
    <property type="protein sequence ID" value="ELS61847.1"/>
    <property type="molecule type" value="Genomic_DNA"/>
</dbReference>
<evidence type="ECO:0000313" key="3">
    <source>
        <dbReference type="Proteomes" id="UP000011182"/>
    </source>
</evidence>
<evidence type="ECO:0008006" key="4">
    <source>
        <dbReference type="Google" id="ProtNLM"/>
    </source>
</evidence>
<dbReference type="Proteomes" id="UP000011182">
    <property type="component" value="Unassembled WGS sequence"/>
</dbReference>
<protein>
    <recommendedName>
        <fullName evidence="4">Membrane protein insertion/folding monitor MifM</fullName>
    </recommendedName>
</protein>
<gene>
    <name evidence="2" type="ORF">BSI_09260</name>
</gene>
<sequence>MDVITMFVESINDVLFLVDFFTIILPTLTAIGIAFLLRECRAGEQWKSKRTDEHQTVFQINRTDFLIIIYHRITTWIRKVFRMNSPVNDDEDASSLLL</sequence>
<name>A0A9W5PDJ8_9BACI</name>
<reference evidence="2 3" key="1">
    <citation type="journal article" date="2014" name="Syst. Appl. Microbiol.">
        <title>Genomic insights into the taxonomic status of the three subspecies of Bacillus subtilis.</title>
        <authorList>
            <person name="Yi H."/>
            <person name="Chun J."/>
            <person name="Cha C.J."/>
        </authorList>
    </citation>
    <scope>NUCLEOTIDE SEQUENCE [LARGE SCALE GENOMIC DNA]</scope>
    <source>
        <strain evidence="2 3">KCTC 13429</strain>
    </source>
</reference>
<evidence type="ECO:0000313" key="2">
    <source>
        <dbReference type="EMBL" id="ELS61847.1"/>
    </source>
</evidence>
<accession>A0A9W5PDJ8</accession>